<dbReference type="KEGG" id="ccp:CHC_T00007959001"/>
<evidence type="ECO:0000256" key="2">
    <source>
        <dbReference type="SAM" id="MobiDB-lite"/>
    </source>
</evidence>
<keyword evidence="1" id="KW-0175">Coiled coil</keyword>
<evidence type="ECO:0000313" key="3">
    <source>
        <dbReference type="EMBL" id="CDF77460.1"/>
    </source>
</evidence>
<name>S0F2W4_CHOCR</name>
<feature type="region of interest" description="Disordered" evidence="2">
    <location>
        <begin position="120"/>
        <end position="139"/>
    </location>
</feature>
<dbReference type="Gramene" id="CDF77460">
    <property type="protein sequence ID" value="CDF77460"/>
    <property type="gene ID" value="CHC_T00007959001"/>
</dbReference>
<feature type="coiled-coil region" evidence="1">
    <location>
        <begin position="159"/>
        <end position="186"/>
    </location>
</feature>
<proteinExistence type="predicted"/>
<feature type="region of interest" description="Disordered" evidence="2">
    <location>
        <begin position="1"/>
        <end position="32"/>
    </location>
</feature>
<sequence>MGRGRGATLPAHVTGSRTNHVAPGRPAPAVTPGLADEEAIKEAAAILPEHMRARYIEDERKKAAAANRVERKRPGRRRKDTRAQQGPLGELRKRRAASGTANGLKSKPAFSLGSLIKAASKQETSLTRREPSRLKSAAKMKRAEALSVYTAVSRTKESVEREERLRREQEMRLQEEERQEREFYEDLRVRDREYRKQQADAWRKEKTVASKMRDSHYVAWLEKHLFSGEDKVKEDSLEYLGLRLRPVTDDEQVSRLLTIEVTEI</sequence>
<dbReference type="RefSeq" id="XP_005712334.1">
    <property type="nucleotide sequence ID" value="XM_005712277.1"/>
</dbReference>
<protein>
    <submittedName>
        <fullName evidence="3">Uncharacterized protein</fullName>
    </submittedName>
</protein>
<dbReference type="AlphaFoldDB" id="S0F2W4"/>
<dbReference type="GeneID" id="17320034"/>
<dbReference type="Proteomes" id="UP000012073">
    <property type="component" value="Unassembled WGS sequence"/>
</dbReference>
<feature type="compositionally biased region" description="Basic residues" evidence="2">
    <location>
        <begin position="70"/>
        <end position="80"/>
    </location>
</feature>
<organism evidence="3 4">
    <name type="scientific">Chondrus crispus</name>
    <name type="common">Carrageen Irish moss</name>
    <name type="synonym">Polymorpha crispa</name>
    <dbReference type="NCBI Taxonomy" id="2769"/>
    <lineage>
        <taxon>Eukaryota</taxon>
        <taxon>Rhodophyta</taxon>
        <taxon>Florideophyceae</taxon>
        <taxon>Rhodymeniophycidae</taxon>
        <taxon>Gigartinales</taxon>
        <taxon>Gigartinaceae</taxon>
        <taxon>Chondrus</taxon>
    </lineage>
</organism>
<evidence type="ECO:0000313" key="4">
    <source>
        <dbReference type="Proteomes" id="UP000012073"/>
    </source>
</evidence>
<reference evidence="4" key="1">
    <citation type="journal article" date="2013" name="Proc. Natl. Acad. Sci. U.S.A.">
        <title>Genome structure and metabolic features in the red seaweed Chondrus crispus shed light on evolution of the Archaeplastida.</title>
        <authorList>
            <person name="Collen J."/>
            <person name="Porcel B."/>
            <person name="Carre W."/>
            <person name="Ball S.G."/>
            <person name="Chaparro C."/>
            <person name="Tonon T."/>
            <person name="Barbeyron T."/>
            <person name="Michel G."/>
            <person name="Noel B."/>
            <person name="Valentin K."/>
            <person name="Elias M."/>
            <person name="Artiguenave F."/>
            <person name="Arun A."/>
            <person name="Aury J.M."/>
            <person name="Barbosa-Neto J.F."/>
            <person name="Bothwell J.H."/>
            <person name="Bouget F.Y."/>
            <person name="Brillet L."/>
            <person name="Cabello-Hurtado F."/>
            <person name="Capella-Gutierrez S."/>
            <person name="Charrier B."/>
            <person name="Cladiere L."/>
            <person name="Cock J.M."/>
            <person name="Coelho S.M."/>
            <person name="Colleoni C."/>
            <person name="Czjzek M."/>
            <person name="Da Silva C."/>
            <person name="Delage L."/>
            <person name="Denoeud F."/>
            <person name="Deschamps P."/>
            <person name="Dittami S.M."/>
            <person name="Gabaldon T."/>
            <person name="Gachon C.M."/>
            <person name="Groisillier A."/>
            <person name="Herve C."/>
            <person name="Jabbari K."/>
            <person name="Katinka M."/>
            <person name="Kloareg B."/>
            <person name="Kowalczyk N."/>
            <person name="Labadie K."/>
            <person name="Leblanc C."/>
            <person name="Lopez P.J."/>
            <person name="McLachlan D.H."/>
            <person name="Meslet-Cladiere L."/>
            <person name="Moustafa A."/>
            <person name="Nehr Z."/>
            <person name="Nyvall Collen P."/>
            <person name="Panaud O."/>
            <person name="Partensky F."/>
            <person name="Poulain J."/>
            <person name="Rensing S.A."/>
            <person name="Rousvoal S."/>
            <person name="Samson G."/>
            <person name="Symeonidi A."/>
            <person name="Weissenbach J."/>
            <person name="Zambounis A."/>
            <person name="Wincker P."/>
            <person name="Boyen C."/>
        </authorList>
    </citation>
    <scope>NUCLEOTIDE SEQUENCE [LARGE SCALE GENOMIC DNA]</scope>
    <source>
        <strain evidence="4">cv. Stackhouse</strain>
    </source>
</reference>
<accession>S0F2W4</accession>
<gene>
    <name evidence="3" type="ORF">CHC_T00007959001</name>
</gene>
<feature type="region of interest" description="Disordered" evidence="2">
    <location>
        <begin position="58"/>
        <end position="107"/>
    </location>
</feature>
<dbReference type="EMBL" id="HG001523">
    <property type="protein sequence ID" value="CDF77460.1"/>
    <property type="molecule type" value="Genomic_DNA"/>
</dbReference>
<evidence type="ECO:0000256" key="1">
    <source>
        <dbReference type="SAM" id="Coils"/>
    </source>
</evidence>
<keyword evidence="4" id="KW-1185">Reference proteome</keyword>